<reference evidence="2 3" key="1">
    <citation type="journal article" date="2015" name="Genome Biol. Evol.">
        <title>Comparative Genomics of a Bacterivorous Green Alga Reveals Evolutionary Causalities and Consequences of Phago-Mixotrophic Mode of Nutrition.</title>
        <authorList>
            <person name="Burns J.A."/>
            <person name="Paasch A."/>
            <person name="Narechania A."/>
            <person name="Kim E."/>
        </authorList>
    </citation>
    <scope>NUCLEOTIDE SEQUENCE [LARGE SCALE GENOMIC DNA]</scope>
    <source>
        <strain evidence="2 3">PLY_AMNH</strain>
    </source>
</reference>
<keyword evidence="3" id="KW-1185">Reference proteome</keyword>
<organism evidence="2 3">
    <name type="scientific">Cymbomonas tetramitiformis</name>
    <dbReference type="NCBI Taxonomy" id="36881"/>
    <lineage>
        <taxon>Eukaryota</taxon>
        <taxon>Viridiplantae</taxon>
        <taxon>Chlorophyta</taxon>
        <taxon>Pyramimonadophyceae</taxon>
        <taxon>Pyramimonadales</taxon>
        <taxon>Pyramimonadaceae</taxon>
        <taxon>Cymbomonas</taxon>
    </lineage>
</organism>
<proteinExistence type="predicted"/>
<dbReference type="Proteomes" id="UP001190700">
    <property type="component" value="Unassembled WGS sequence"/>
</dbReference>
<feature type="region of interest" description="Disordered" evidence="1">
    <location>
        <begin position="182"/>
        <end position="263"/>
    </location>
</feature>
<feature type="region of interest" description="Disordered" evidence="1">
    <location>
        <begin position="133"/>
        <end position="160"/>
    </location>
</feature>
<feature type="compositionally biased region" description="Basic and acidic residues" evidence="1">
    <location>
        <begin position="209"/>
        <end position="257"/>
    </location>
</feature>
<accession>A0AAE0F9I9</accession>
<evidence type="ECO:0000313" key="3">
    <source>
        <dbReference type="Proteomes" id="UP001190700"/>
    </source>
</evidence>
<evidence type="ECO:0000256" key="1">
    <source>
        <dbReference type="SAM" id="MobiDB-lite"/>
    </source>
</evidence>
<evidence type="ECO:0000313" key="2">
    <source>
        <dbReference type="EMBL" id="KAK3255622.1"/>
    </source>
</evidence>
<protein>
    <submittedName>
        <fullName evidence="2">Uncharacterized protein</fullName>
    </submittedName>
</protein>
<sequence length="323" mass="35360">MFDRDSIRILKEREDGKMEPIPVMHVSGSLVVYFWSSHAVFAAVDSRIKQGALSVNLHGKPYPVGECELVHERATFIEVETTAAGWEEITRRVEGRNGELMDALRTPGAHKISDSATSLLIIPPELDAGWLPVSASPTTEERKRHPTASTPTQEDGADVSPAQMQLGGQAFQAADVSNVKAEVDDAVQSTEPHNQKGKRKFDDAVQSTEPHDQKGKRKFEDAGKRKFEERCAVTEPHDQKGKQKLEDAVQSTEPHDQKGKRKLEGAVQSTVRTYDRNDDSPIREGAIAEQGLPGVNIGDAGVAALAEAHGVWCEADWEGTRVA</sequence>
<dbReference type="EMBL" id="LGRX02022432">
    <property type="protein sequence ID" value="KAK3255622.1"/>
    <property type="molecule type" value="Genomic_DNA"/>
</dbReference>
<gene>
    <name evidence="2" type="ORF">CYMTET_35206</name>
</gene>
<dbReference type="AlphaFoldDB" id="A0AAE0F9I9"/>
<name>A0AAE0F9I9_9CHLO</name>
<comment type="caution">
    <text evidence="2">The sequence shown here is derived from an EMBL/GenBank/DDBJ whole genome shotgun (WGS) entry which is preliminary data.</text>
</comment>